<protein>
    <submittedName>
        <fullName evidence="1">Uncharacterized protein</fullName>
    </submittedName>
</protein>
<name>A0A494Y0T1_9BURK</name>
<organism evidence="1 2">
    <name type="scientific">Pararobbsia silviterrae</name>
    <dbReference type="NCBI Taxonomy" id="1792498"/>
    <lineage>
        <taxon>Bacteria</taxon>
        <taxon>Pseudomonadati</taxon>
        <taxon>Pseudomonadota</taxon>
        <taxon>Betaproteobacteria</taxon>
        <taxon>Burkholderiales</taxon>
        <taxon>Burkholderiaceae</taxon>
        <taxon>Pararobbsia</taxon>
    </lineage>
</organism>
<accession>A0A494Y0T1</accession>
<reference evidence="1 2" key="1">
    <citation type="submission" date="2018-10" db="EMBL/GenBank/DDBJ databases">
        <title>Robbsia sp. DHC34, isolated from soil.</title>
        <authorList>
            <person name="Gao Z.-H."/>
            <person name="Qiu L.-H."/>
        </authorList>
    </citation>
    <scope>NUCLEOTIDE SEQUENCE [LARGE SCALE GENOMIC DNA]</scope>
    <source>
        <strain evidence="1 2">DHC34</strain>
    </source>
</reference>
<dbReference type="EMBL" id="RBZU01000003">
    <property type="protein sequence ID" value="RKP56387.1"/>
    <property type="molecule type" value="Genomic_DNA"/>
</dbReference>
<dbReference type="AlphaFoldDB" id="A0A494Y0T1"/>
<sequence>MILAKFDGAAIVNPVFGVDDFGDEYLIVTRDIADFESEIAVRTFLVESSVYFELWDLAA</sequence>
<evidence type="ECO:0000313" key="1">
    <source>
        <dbReference type="EMBL" id="RKP56387.1"/>
    </source>
</evidence>
<dbReference type="Proteomes" id="UP000270342">
    <property type="component" value="Unassembled WGS sequence"/>
</dbReference>
<keyword evidence="2" id="KW-1185">Reference proteome</keyword>
<gene>
    <name evidence="1" type="ORF">D7S86_08300</name>
</gene>
<proteinExistence type="predicted"/>
<dbReference type="RefSeq" id="WP_121085335.1">
    <property type="nucleotide sequence ID" value="NZ_RBZU01000003.1"/>
</dbReference>
<evidence type="ECO:0000313" key="2">
    <source>
        <dbReference type="Proteomes" id="UP000270342"/>
    </source>
</evidence>
<comment type="caution">
    <text evidence="1">The sequence shown here is derived from an EMBL/GenBank/DDBJ whole genome shotgun (WGS) entry which is preliminary data.</text>
</comment>